<reference evidence="1 2" key="1">
    <citation type="journal article" date="2021" name="Hortic Res">
        <title>High-quality reference genome and annotation aids understanding of berry development for evergreen blueberry (Vaccinium darrowii).</title>
        <authorList>
            <person name="Yu J."/>
            <person name="Hulse-Kemp A.M."/>
            <person name="Babiker E."/>
            <person name="Staton M."/>
        </authorList>
    </citation>
    <scope>NUCLEOTIDE SEQUENCE [LARGE SCALE GENOMIC DNA]</scope>
    <source>
        <strain evidence="2">cv. NJ 8807/NJ 8810</strain>
        <tissue evidence="1">Young leaf</tissue>
    </source>
</reference>
<dbReference type="Proteomes" id="UP000828048">
    <property type="component" value="Chromosome 2"/>
</dbReference>
<protein>
    <submittedName>
        <fullName evidence="1">Uncharacterized protein</fullName>
    </submittedName>
</protein>
<evidence type="ECO:0000313" key="1">
    <source>
        <dbReference type="EMBL" id="KAH7834427.1"/>
    </source>
</evidence>
<accession>A0ACB7X183</accession>
<gene>
    <name evidence="1" type="ORF">Vadar_015903</name>
</gene>
<sequence length="748" mass="85875">MTVRRLKEVCNLYSPDVVFLAETKNKQEKIEKIAKIVRLEQVVTMDPWGLSGGECLLAKAGVKLEVLEVARGTIDARVTDRIGRCTKMVGIYASTNLSERRGLWRHLAHILVSTQEPCVIAGDFNCIFTNEEKSGRVDKEEWELIDFQRFMDDNDLIDIGFVGYPFTWNNKRGGRANIRMRLDRALVNPRWRSDFPLGSLHHLPSGGSDHCPILLRFGAARARGPSRFIFYSRWTSKEACGNIVRTCWAKKFVGSRWYCILQKLRLCRRKLRHWRANQQLNSQSRMKELQDQLVQEFEKDEFDASQYRRIEEGMRQATGAEEEYWRNKSRVSWLRLGDKNTAFFHAKTVQRRAENRIHGLEDKDGAWKVQSGEVEAIISDYFKHMFSLSNPVMLEEVLREVKPRVSMDMNDRLLKPVCMEEVRVAVFQMEPSASPGPDGMTAGEGLSALLRKGEEDKSFKGVKICRNSPSVSHLFFADDTLLFVEASPYVRVADFAKEFKVSHFIDANRSKRKEDLVRETFTSEDANLILGIPISRFGRKDRAVWHFTGNGVYTVKSGYEAALNLRRSGQLGRTNVGEGSSRSGRKELWKSVWALPCQEKVKHFIWKCFHDIVPFYDVLARRKITDHVLCPLCSSIPSMSHLLLPFSFKTAVGIAFGSFDRDPVPHLHLDSVPLQNLAFDHVLYIYYQLICHCYATAPMNSTPVIVAIVGNLYFYGHVTSRLARIYLFMLLSRFLASFNSVILQFLFM</sequence>
<evidence type="ECO:0000313" key="2">
    <source>
        <dbReference type="Proteomes" id="UP000828048"/>
    </source>
</evidence>
<dbReference type="EMBL" id="CM037152">
    <property type="protein sequence ID" value="KAH7834427.1"/>
    <property type="molecule type" value="Genomic_DNA"/>
</dbReference>
<name>A0ACB7X183_9ERIC</name>
<proteinExistence type="predicted"/>
<comment type="caution">
    <text evidence="1">The sequence shown here is derived from an EMBL/GenBank/DDBJ whole genome shotgun (WGS) entry which is preliminary data.</text>
</comment>
<organism evidence="1 2">
    <name type="scientific">Vaccinium darrowii</name>
    <dbReference type="NCBI Taxonomy" id="229202"/>
    <lineage>
        <taxon>Eukaryota</taxon>
        <taxon>Viridiplantae</taxon>
        <taxon>Streptophyta</taxon>
        <taxon>Embryophyta</taxon>
        <taxon>Tracheophyta</taxon>
        <taxon>Spermatophyta</taxon>
        <taxon>Magnoliopsida</taxon>
        <taxon>eudicotyledons</taxon>
        <taxon>Gunneridae</taxon>
        <taxon>Pentapetalae</taxon>
        <taxon>asterids</taxon>
        <taxon>Ericales</taxon>
        <taxon>Ericaceae</taxon>
        <taxon>Vaccinioideae</taxon>
        <taxon>Vaccinieae</taxon>
        <taxon>Vaccinium</taxon>
    </lineage>
</organism>
<keyword evidence="2" id="KW-1185">Reference proteome</keyword>